<reference evidence="2" key="1">
    <citation type="submission" date="2022-07" db="EMBL/GenBank/DDBJ databases">
        <authorList>
            <consortium name="Clinical and Environmental Microbiology Branch: Whole genome sequencing antimicrobial resistance pathogens in the healthcare setting"/>
        </authorList>
    </citation>
    <scope>NUCLEOTIDE SEQUENCE</scope>
    <source>
        <strain evidence="2">Stenotrophomonas_maltophilia_2021CK-00905</strain>
    </source>
</reference>
<dbReference type="InterPro" id="IPR038996">
    <property type="entry name" value="Gp14"/>
</dbReference>
<dbReference type="Pfam" id="PF24072">
    <property type="entry name" value="T7_gp14"/>
    <property type="match status" value="1"/>
</dbReference>
<dbReference type="Proteomes" id="UP001214521">
    <property type="component" value="Unassembled WGS sequence"/>
</dbReference>
<organism evidence="2 3">
    <name type="scientific">Stenotrophomonas maltophilia</name>
    <name type="common">Pseudomonas maltophilia</name>
    <name type="synonym">Xanthomonas maltophilia</name>
    <dbReference type="NCBI Taxonomy" id="40324"/>
    <lineage>
        <taxon>Bacteria</taxon>
        <taxon>Pseudomonadati</taxon>
        <taxon>Pseudomonadota</taxon>
        <taxon>Gammaproteobacteria</taxon>
        <taxon>Lysobacterales</taxon>
        <taxon>Lysobacteraceae</taxon>
        <taxon>Stenotrophomonas</taxon>
        <taxon>Stenotrophomonas maltophilia group</taxon>
    </lineage>
</organism>
<accession>A0AAI9C988</accession>
<comment type="caution">
    <text evidence="2">The sequence shown here is derived from an EMBL/GenBank/DDBJ whole genome shotgun (WGS) entry which is preliminary data.</text>
</comment>
<evidence type="ECO:0000313" key="2">
    <source>
        <dbReference type="EMBL" id="EKT4440645.1"/>
    </source>
</evidence>
<dbReference type="RefSeq" id="WP_145964252.1">
    <property type="nucleotide sequence ID" value="NZ_JASKMX010000006.1"/>
</dbReference>
<name>A0AAI9C988_STEMA</name>
<feature type="region of interest" description="Disordered" evidence="1">
    <location>
        <begin position="34"/>
        <end position="53"/>
    </location>
</feature>
<protein>
    <submittedName>
        <fullName evidence="2">Uncharacterized protein</fullName>
    </submittedName>
</protein>
<gene>
    <name evidence="2" type="ORF">QEK83_001279</name>
</gene>
<evidence type="ECO:0000256" key="1">
    <source>
        <dbReference type="SAM" id="MobiDB-lite"/>
    </source>
</evidence>
<evidence type="ECO:0000313" key="3">
    <source>
        <dbReference type="Proteomes" id="UP001214521"/>
    </source>
</evidence>
<dbReference type="EMBL" id="ABLOMU010000009">
    <property type="protein sequence ID" value="EKT4440645.1"/>
    <property type="molecule type" value="Genomic_DNA"/>
</dbReference>
<dbReference type="AlphaFoldDB" id="A0AAI9C988"/>
<sequence length="148" mass="15833">MCNPVAVQVGIAAVSAMATMYGQDQNNKAIEEAAERQQEQINDQAAERTQQRMEEARALRSAMRASAAEAAVSGNSVELLANDIMAQAGRDVALIEKNRRNGVVESGSEARARIRTGNAEALGGVMQSGANAYSNIQTYKRYSIPGDE</sequence>
<proteinExistence type="predicted"/>